<protein>
    <recommendedName>
        <fullName evidence="2">FAD dependent oxidoreductase domain-containing protein</fullName>
    </recommendedName>
</protein>
<dbReference type="Proteomes" id="UP000281594">
    <property type="component" value="Unassembled WGS sequence"/>
</dbReference>
<name>A0A0A0N4W0_STRRN</name>
<dbReference type="Gene3D" id="3.50.50.60">
    <property type="entry name" value="FAD/NAD(P)-binding domain"/>
    <property type="match status" value="1"/>
</dbReference>
<dbReference type="SUPFAM" id="SSF51905">
    <property type="entry name" value="FAD/NAD(P)-binding domain"/>
    <property type="match status" value="1"/>
</dbReference>
<dbReference type="Gene3D" id="3.30.9.10">
    <property type="entry name" value="D-Amino Acid Oxidase, subunit A, domain 2"/>
    <property type="match status" value="1"/>
</dbReference>
<dbReference type="RefSeq" id="WP_020865182.1">
    <property type="nucleotide sequence ID" value="NC_022785.1"/>
</dbReference>
<dbReference type="GO" id="GO:0016491">
    <property type="term" value="F:oxidoreductase activity"/>
    <property type="evidence" value="ECO:0007669"/>
    <property type="project" value="UniProtKB-KW"/>
</dbReference>
<evidence type="ECO:0000313" key="4">
    <source>
        <dbReference type="Proteomes" id="UP000281594"/>
    </source>
</evidence>
<sequence length="434" mass="46539">MSDQSFDAVVIGAGIMGCSIAYALAAGGRRACVVERGPSAGSGSTSASSAVIRFNYSTWTGVASAWESKHAWEEWVDHLGGGDEAGLARFIRTGGLLLESPGQDRATVYELFDRAGVPYELWDAGTMRERLPLLDTGRYHPPKAITDEAFFDEPTGELTGCWTPDCGFVDDPQLAAHNLMTAAVRHGATFRFRTGVTGIEARGRVTGVGLADGTRLSAPVVINAAGPHSGAVNALAGVGDDFVVSTRPLRQEVHEVRAPDGYGQDGRGLLVADPDLGTYFRTTPSGGLIVGGTEPECDPLQWLDDPDDYHLHSTKAVYDAQLYRTARRVPSLTVPHTPRGVAGVYDVSDDWIPIYDKTALPGYYVAIGTSGNQFKNAPVAGLFLTAIIDACENGQDHDAESVRLTLPRTGHEVDLSHYSRRRRINRDSSFSVMG</sequence>
<dbReference type="PANTHER" id="PTHR13847:SF287">
    <property type="entry name" value="FAD-DEPENDENT OXIDOREDUCTASE DOMAIN-CONTAINING PROTEIN 1"/>
    <property type="match status" value="1"/>
</dbReference>
<proteinExistence type="predicted"/>
<keyword evidence="1" id="KW-0560">Oxidoreductase</keyword>
<dbReference type="KEGG" id="src:M271_00745"/>
<dbReference type="GO" id="GO:0005737">
    <property type="term" value="C:cytoplasm"/>
    <property type="evidence" value="ECO:0007669"/>
    <property type="project" value="TreeGrafter"/>
</dbReference>
<dbReference type="InterPro" id="IPR006076">
    <property type="entry name" value="FAD-dep_OxRdtase"/>
</dbReference>
<feature type="domain" description="FAD dependent oxidoreductase" evidence="2">
    <location>
        <begin position="7"/>
        <end position="385"/>
    </location>
</feature>
<evidence type="ECO:0000313" key="3">
    <source>
        <dbReference type="EMBL" id="RLV76134.1"/>
    </source>
</evidence>
<dbReference type="STRING" id="1343740.M271_00745"/>
<dbReference type="HOGENOM" id="CLU_007884_4_1_11"/>
<dbReference type="EMBL" id="QYCY01000002">
    <property type="protein sequence ID" value="RLV76134.1"/>
    <property type="molecule type" value="Genomic_DNA"/>
</dbReference>
<accession>A0A0A0N4W0</accession>
<dbReference type="AlphaFoldDB" id="A0A0A0N4W0"/>
<organism evidence="3 4">
    <name type="scientific">Streptomyces rapamycinicus (strain ATCC 29253 / DSM 41530 / NRRL 5491 / AYB-994)</name>
    <name type="common">Streptomyces hygroscopicus (strain ATCC 29253)</name>
    <dbReference type="NCBI Taxonomy" id="1343740"/>
    <lineage>
        <taxon>Bacteria</taxon>
        <taxon>Bacillati</taxon>
        <taxon>Actinomycetota</taxon>
        <taxon>Actinomycetes</taxon>
        <taxon>Kitasatosporales</taxon>
        <taxon>Streptomycetaceae</taxon>
        <taxon>Streptomyces</taxon>
        <taxon>Streptomyces violaceusniger group</taxon>
    </lineage>
</organism>
<reference evidence="3 4" key="1">
    <citation type="journal article" date="2018" name="J. Biol. Chem.">
        <title>Discovery of the actinoplanic acid pathway in Streptomyces rapamycinicus reveals a genetically conserved synergism with rapamycin.</title>
        <authorList>
            <person name="Mrak P."/>
            <person name="Krastel P."/>
            <person name="Pivk Lukancic P."/>
            <person name="Tao J."/>
            <person name="Pistorius D."/>
            <person name="Moore C.M."/>
        </authorList>
    </citation>
    <scope>NUCLEOTIDE SEQUENCE [LARGE SCALE GENOMIC DNA]</scope>
    <source>
        <strain evidence="3 4">NRRL 5491</strain>
    </source>
</reference>
<evidence type="ECO:0000259" key="2">
    <source>
        <dbReference type="Pfam" id="PF01266"/>
    </source>
</evidence>
<gene>
    <name evidence="3" type="ORF">D3C57_142950</name>
</gene>
<comment type="caution">
    <text evidence="3">The sequence shown here is derived from an EMBL/GenBank/DDBJ whole genome shotgun (WGS) entry which is preliminary data.</text>
</comment>
<dbReference type="PANTHER" id="PTHR13847">
    <property type="entry name" value="SARCOSINE DEHYDROGENASE-RELATED"/>
    <property type="match status" value="1"/>
</dbReference>
<dbReference type="eggNOG" id="COG0665">
    <property type="taxonomic scope" value="Bacteria"/>
</dbReference>
<dbReference type="Pfam" id="PF01266">
    <property type="entry name" value="DAO"/>
    <property type="match status" value="1"/>
</dbReference>
<evidence type="ECO:0000256" key="1">
    <source>
        <dbReference type="ARBA" id="ARBA00023002"/>
    </source>
</evidence>
<dbReference type="InterPro" id="IPR036188">
    <property type="entry name" value="FAD/NAD-bd_sf"/>
</dbReference>